<comment type="caution">
    <text evidence="4">The sequence shown here is derived from an EMBL/GenBank/DDBJ whole genome shotgun (WGS) entry which is preliminary data.</text>
</comment>
<evidence type="ECO:0000313" key="4">
    <source>
        <dbReference type="EMBL" id="GAA0186531.1"/>
    </source>
</evidence>
<reference evidence="4 5" key="1">
    <citation type="submission" date="2024-01" db="EMBL/GenBank/DDBJ databases">
        <title>The complete chloroplast genome sequence of Lithospermum erythrorhizon: insights into the phylogenetic relationship among Boraginaceae species and the maternal lineages of purple gromwells.</title>
        <authorList>
            <person name="Okada T."/>
            <person name="Watanabe K."/>
        </authorList>
    </citation>
    <scope>NUCLEOTIDE SEQUENCE [LARGE SCALE GENOMIC DNA]</scope>
</reference>
<evidence type="ECO:0000256" key="1">
    <source>
        <dbReference type="SAM" id="Coils"/>
    </source>
</evidence>
<keyword evidence="3" id="KW-0732">Signal</keyword>
<evidence type="ECO:0000256" key="2">
    <source>
        <dbReference type="SAM" id="MobiDB-lite"/>
    </source>
</evidence>
<organism evidence="4 5">
    <name type="scientific">Lithospermum erythrorhizon</name>
    <name type="common">Purple gromwell</name>
    <name type="synonym">Lithospermum officinale var. erythrorhizon</name>
    <dbReference type="NCBI Taxonomy" id="34254"/>
    <lineage>
        <taxon>Eukaryota</taxon>
        <taxon>Viridiplantae</taxon>
        <taxon>Streptophyta</taxon>
        <taxon>Embryophyta</taxon>
        <taxon>Tracheophyta</taxon>
        <taxon>Spermatophyta</taxon>
        <taxon>Magnoliopsida</taxon>
        <taxon>eudicotyledons</taxon>
        <taxon>Gunneridae</taxon>
        <taxon>Pentapetalae</taxon>
        <taxon>asterids</taxon>
        <taxon>lamiids</taxon>
        <taxon>Boraginales</taxon>
        <taxon>Boraginaceae</taxon>
        <taxon>Boraginoideae</taxon>
        <taxon>Lithospermeae</taxon>
        <taxon>Lithospermum</taxon>
    </lineage>
</organism>
<evidence type="ECO:0000313" key="5">
    <source>
        <dbReference type="Proteomes" id="UP001454036"/>
    </source>
</evidence>
<feature type="chain" id="PRO_5043954789" evidence="3">
    <location>
        <begin position="20"/>
        <end position="270"/>
    </location>
</feature>
<name>A0AAV3RXR0_LITER</name>
<feature type="compositionally biased region" description="Polar residues" evidence="2">
    <location>
        <begin position="129"/>
        <end position="142"/>
    </location>
</feature>
<feature type="region of interest" description="Disordered" evidence="2">
    <location>
        <begin position="111"/>
        <end position="178"/>
    </location>
</feature>
<feature type="coiled-coil region" evidence="1">
    <location>
        <begin position="200"/>
        <end position="234"/>
    </location>
</feature>
<accession>A0AAV3RXR0</accession>
<proteinExistence type="predicted"/>
<feature type="signal peptide" evidence="3">
    <location>
        <begin position="1"/>
        <end position="19"/>
    </location>
</feature>
<dbReference type="Proteomes" id="UP001454036">
    <property type="component" value="Unassembled WGS sequence"/>
</dbReference>
<dbReference type="EMBL" id="BAABME010013783">
    <property type="protein sequence ID" value="GAA0186531.1"/>
    <property type="molecule type" value="Genomic_DNA"/>
</dbReference>
<keyword evidence="1" id="KW-0175">Coiled coil</keyword>
<feature type="region of interest" description="Disordered" evidence="2">
    <location>
        <begin position="249"/>
        <end position="270"/>
    </location>
</feature>
<protein>
    <submittedName>
        <fullName evidence="4">Uncharacterized protein</fullName>
    </submittedName>
</protein>
<sequence length="270" mass="29889">MWISITGFYFACLLAGVTPTIEFFQTSFSQCTQNDDFFYFVVKPDTKGFCEAFPSRVDPESWRPFFFFVSGESLPTDVNSSFTPTGSPLGPLRCRTPNAAWAVVVSSSSEDYEVTGPSPSAPKDPSASRKTIGSPYSNPRRAQSQRRSDKAPVSQGLWDLITAPPAGGSSISKKSSSYPSHEEGVALHLYKRLLTSFEEASQSSSRVSQLEQELRALRREKAREEGALKRCLKNLAGEHDALKERYAASVRRTDSKRSQLDGVRAERYSA</sequence>
<dbReference type="AlphaFoldDB" id="A0AAV3RXR0"/>
<keyword evidence="5" id="KW-1185">Reference proteome</keyword>
<gene>
    <name evidence="4" type="ORF">LIER_33819</name>
</gene>
<evidence type="ECO:0000256" key="3">
    <source>
        <dbReference type="SAM" id="SignalP"/>
    </source>
</evidence>